<evidence type="ECO:0000313" key="4">
    <source>
        <dbReference type="EMBL" id="OEL34250.1"/>
    </source>
</evidence>
<comment type="caution">
    <text evidence="4">The sequence shown here is derived from an EMBL/GenBank/DDBJ whole genome shotgun (WGS) entry which is preliminary data.</text>
</comment>
<evidence type="ECO:0000256" key="2">
    <source>
        <dbReference type="ARBA" id="ARBA00022679"/>
    </source>
</evidence>
<name>A0A1E5WAH7_9POAL</name>
<dbReference type="OrthoDB" id="780888at2759"/>
<dbReference type="EMBL" id="LWDX02015891">
    <property type="protein sequence ID" value="OEL34250.1"/>
    <property type="molecule type" value="Genomic_DNA"/>
</dbReference>
<dbReference type="GO" id="GO:0080043">
    <property type="term" value="F:quercetin 3-O-glucosyltransferase activity"/>
    <property type="evidence" value="ECO:0007669"/>
    <property type="project" value="TreeGrafter"/>
</dbReference>
<dbReference type="PANTHER" id="PTHR11926:SF1469">
    <property type="entry name" value="GLYCOSYLTRANSFERASE"/>
    <property type="match status" value="1"/>
</dbReference>
<sequence>MSDEQLAEFVWGLANTGYAFLRNMRPDLVKGSDTTGLPPVFAAATEGRNMLSTWCPQAAVLEHEAVGVFLTHSGWNSTLESIYGGVPIVCWPFLAEQQINCRYKRTEWGIGMEISDDMRRAEVEALIQEAMEGRRAGRCAATRRS</sequence>
<evidence type="ECO:0000256" key="1">
    <source>
        <dbReference type="ARBA" id="ARBA00009995"/>
    </source>
</evidence>
<dbReference type="InterPro" id="IPR002213">
    <property type="entry name" value="UDP_glucos_trans"/>
</dbReference>
<dbReference type="CDD" id="cd03784">
    <property type="entry name" value="GT1_Gtf-like"/>
    <property type="match status" value="1"/>
</dbReference>
<dbReference type="GO" id="GO:0080044">
    <property type="term" value="F:quercetin 7-O-glucosyltransferase activity"/>
    <property type="evidence" value="ECO:0007669"/>
    <property type="project" value="TreeGrafter"/>
</dbReference>
<keyword evidence="2 3" id="KW-0808">Transferase</keyword>
<dbReference type="InterPro" id="IPR035595">
    <property type="entry name" value="UDP_glycos_trans_CS"/>
</dbReference>
<protein>
    <submittedName>
        <fullName evidence="4">UDP-glycosyltransferase 85A2</fullName>
    </submittedName>
</protein>
<dbReference type="Pfam" id="PF00201">
    <property type="entry name" value="UDPGT"/>
    <property type="match status" value="1"/>
</dbReference>
<dbReference type="PANTHER" id="PTHR11926">
    <property type="entry name" value="GLUCOSYL/GLUCURONOSYL TRANSFERASES"/>
    <property type="match status" value="1"/>
</dbReference>
<gene>
    <name evidence="4" type="ORF">BAE44_0004730</name>
</gene>
<dbReference type="PROSITE" id="PS00375">
    <property type="entry name" value="UDPGT"/>
    <property type="match status" value="1"/>
</dbReference>
<proteinExistence type="inferred from homology"/>
<comment type="similarity">
    <text evidence="1 3">Belongs to the UDP-glycosyltransferase family.</text>
</comment>
<keyword evidence="5" id="KW-1185">Reference proteome</keyword>
<accession>A0A1E5WAH7</accession>
<evidence type="ECO:0000313" key="5">
    <source>
        <dbReference type="Proteomes" id="UP000095767"/>
    </source>
</evidence>
<dbReference type="Proteomes" id="UP000095767">
    <property type="component" value="Unassembled WGS sequence"/>
</dbReference>
<reference evidence="4 5" key="1">
    <citation type="submission" date="2016-09" db="EMBL/GenBank/DDBJ databases">
        <title>The draft genome of Dichanthelium oligosanthes: A C3 panicoid grass species.</title>
        <authorList>
            <person name="Studer A.J."/>
            <person name="Schnable J.C."/>
            <person name="Brutnell T.P."/>
        </authorList>
    </citation>
    <scope>NUCLEOTIDE SEQUENCE [LARGE SCALE GENOMIC DNA]</scope>
    <source>
        <strain evidence="5">cv. Kellogg 1175</strain>
        <tissue evidence="4">Leaf</tissue>
    </source>
</reference>
<organism evidence="4 5">
    <name type="scientific">Dichanthelium oligosanthes</name>
    <dbReference type="NCBI Taxonomy" id="888268"/>
    <lineage>
        <taxon>Eukaryota</taxon>
        <taxon>Viridiplantae</taxon>
        <taxon>Streptophyta</taxon>
        <taxon>Embryophyta</taxon>
        <taxon>Tracheophyta</taxon>
        <taxon>Spermatophyta</taxon>
        <taxon>Magnoliopsida</taxon>
        <taxon>Liliopsida</taxon>
        <taxon>Poales</taxon>
        <taxon>Poaceae</taxon>
        <taxon>PACMAD clade</taxon>
        <taxon>Panicoideae</taxon>
        <taxon>Panicodae</taxon>
        <taxon>Paniceae</taxon>
        <taxon>Dichantheliinae</taxon>
        <taxon>Dichanthelium</taxon>
    </lineage>
</organism>
<dbReference type="AlphaFoldDB" id="A0A1E5WAH7"/>
<dbReference type="SUPFAM" id="SSF53756">
    <property type="entry name" value="UDP-Glycosyltransferase/glycogen phosphorylase"/>
    <property type="match status" value="1"/>
</dbReference>
<keyword evidence="3" id="KW-0328">Glycosyltransferase</keyword>
<evidence type="ECO:0000256" key="3">
    <source>
        <dbReference type="RuleBase" id="RU003718"/>
    </source>
</evidence>
<dbReference type="Gene3D" id="3.40.50.2000">
    <property type="entry name" value="Glycogen Phosphorylase B"/>
    <property type="match status" value="1"/>
</dbReference>